<evidence type="ECO:0000313" key="2">
    <source>
        <dbReference type="Proteomes" id="UP000077266"/>
    </source>
</evidence>
<keyword evidence="2" id="KW-1185">Reference proteome</keyword>
<sequence length="283" mass="32521">MDSFAALPFELALLIAEYAAWDEVHRNMRWVASTRFVCRQFNSAIRRICFDTLIWTRGHEFFLPELEDQPDTPFSLTRRLAVLLDDPGRDVLAPFTSVQDFTGSPLSVETFQSVHPSLRLQSIFLTLPTRTWHFPTTQPLTRWVFSIPRAHIICDITYQLFSPDTRILESANTQWLLVDAFSAQSLAFEVADIQLFFSRLTKLLALPLLKRLLLRQRIANRESRYIFCDAAVSWASVVRDERIWLDTTDVGAMDYDHMDSADALAGHKLWEAGVPLYVKGPDP</sequence>
<protein>
    <recommendedName>
        <fullName evidence="3">F-box domain-containing protein</fullName>
    </recommendedName>
</protein>
<dbReference type="Proteomes" id="UP000077266">
    <property type="component" value="Unassembled WGS sequence"/>
</dbReference>
<name>A0A165LLV8_EXIGL</name>
<gene>
    <name evidence="1" type="ORF">EXIGLDRAFT_832478</name>
</gene>
<proteinExistence type="predicted"/>
<organism evidence="1 2">
    <name type="scientific">Exidia glandulosa HHB12029</name>
    <dbReference type="NCBI Taxonomy" id="1314781"/>
    <lineage>
        <taxon>Eukaryota</taxon>
        <taxon>Fungi</taxon>
        <taxon>Dikarya</taxon>
        <taxon>Basidiomycota</taxon>
        <taxon>Agaricomycotina</taxon>
        <taxon>Agaricomycetes</taxon>
        <taxon>Auriculariales</taxon>
        <taxon>Exidiaceae</taxon>
        <taxon>Exidia</taxon>
    </lineage>
</organism>
<evidence type="ECO:0000313" key="1">
    <source>
        <dbReference type="EMBL" id="KZV98031.1"/>
    </source>
</evidence>
<dbReference type="EMBL" id="KV425923">
    <property type="protein sequence ID" value="KZV98031.1"/>
    <property type="molecule type" value="Genomic_DNA"/>
</dbReference>
<evidence type="ECO:0008006" key="3">
    <source>
        <dbReference type="Google" id="ProtNLM"/>
    </source>
</evidence>
<reference evidence="1 2" key="1">
    <citation type="journal article" date="2016" name="Mol. Biol. Evol.">
        <title>Comparative Genomics of Early-Diverging Mushroom-Forming Fungi Provides Insights into the Origins of Lignocellulose Decay Capabilities.</title>
        <authorList>
            <person name="Nagy L.G."/>
            <person name="Riley R."/>
            <person name="Tritt A."/>
            <person name="Adam C."/>
            <person name="Daum C."/>
            <person name="Floudas D."/>
            <person name="Sun H."/>
            <person name="Yadav J.S."/>
            <person name="Pangilinan J."/>
            <person name="Larsson K.H."/>
            <person name="Matsuura K."/>
            <person name="Barry K."/>
            <person name="Labutti K."/>
            <person name="Kuo R."/>
            <person name="Ohm R.A."/>
            <person name="Bhattacharya S.S."/>
            <person name="Shirouzu T."/>
            <person name="Yoshinaga Y."/>
            <person name="Martin F.M."/>
            <person name="Grigoriev I.V."/>
            <person name="Hibbett D.S."/>
        </authorList>
    </citation>
    <scope>NUCLEOTIDE SEQUENCE [LARGE SCALE GENOMIC DNA]</scope>
    <source>
        <strain evidence="1 2">HHB12029</strain>
    </source>
</reference>
<dbReference type="AlphaFoldDB" id="A0A165LLV8"/>
<accession>A0A165LLV8</accession>
<dbReference type="InParanoid" id="A0A165LLV8"/>